<dbReference type="InterPro" id="IPR002048">
    <property type="entry name" value="EF_hand_dom"/>
</dbReference>
<dbReference type="InterPro" id="IPR022074">
    <property type="entry name" value="DUF3626"/>
</dbReference>
<organism evidence="3 4">
    <name type="scientific">Durusdinium trenchii</name>
    <dbReference type="NCBI Taxonomy" id="1381693"/>
    <lineage>
        <taxon>Eukaryota</taxon>
        <taxon>Sar</taxon>
        <taxon>Alveolata</taxon>
        <taxon>Dinophyceae</taxon>
        <taxon>Suessiales</taxon>
        <taxon>Symbiodiniaceae</taxon>
        <taxon>Durusdinium</taxon>
    </lineage>
</organism>
<keyword evidence="1" id="KW-0106">Calcium</keyword>
<dbReference type="PROSITE" id="PS00018">
    <property type="entry name" value="EF_HAND_1"/>
    <property type="match status" value="2"/>
</dbReference>
<comment type="caution">
    <text evidence="3">The sequence shown here is derived from an EMBL/GenBank/DDBJ whole genome shotgun (WGS) entry which is preliminary data.</text>
</comment>
<accession>A0ABP0JML6</accession>
<proteinExistence type="predicted"/>
<evidence type="ECO:0000313" key="4">
    <source>
        <dbReference type="Proteomes" id="UP001642484"/>
    </source>
</evidence>
<dbReference type="SUPFAM" id="SSF47473">
    <property type="entry name" value="EF-hand"/>
    <property type="match status" value="1"/>
</dbReference>
<gene>
    <name evidence="3" type="ORF">CCMP2556_LOCUS12189</name>
</gene>
<dbReference type="InterPro" id="IPR011992">
    <property type="entry name" value="EF-hand-dom_pair"/>
</dbReference>
<sequence length="535" mass="60095">MGTERAPHHLLFWVRSCRESIIANHIEDAKGFLASWQSGRQGQGERVSVSLAYEMAQVADSFRRFDVDNSGKLDSKEFRYMCAYIGWGEEEASLMDVDDDGFVTLAEFKNFVGDSGGLSAIFEHRRQRVARKQWGVEAPSVLEVGSRVRSYFHTPDGKHESKSDVKEDMLFFICRKKSENVREGQILELRVMPNNGVLIDFVEEGGKGNRQVVPQSWIFSDTRDSDVVAALREVGILEEQQAFWAAIFPESEMRAVEKLVPCQRAALYHVRANATASHEAAMPELRKRFENLGHSERELQACLGWVQDLAPTVVHIHIDRVGTFLETDEYYRSQFETGTSSGALDGKNAIRKRWEMELFGGTYEDAKPFERCKYGALGVMNDFRGVTSAYGYGDSYLVPGTMVDGQVDGEVLKDVRLRCTFASTDSGGISGQRLAVLDKYEMRSLIDVAMSNTSLQDMPQVHPTLLRGMSEDPMENWITVGFPHLAQKRGRFFFEVELYSTCSSPQVGVLSTDFVAAPRNNSFLGGARASCEFFV</sequence>
<protein>
    <recommendedName>
        <fullName evidence="2">EF-hand domain-containing protein</fullName>
    </recommendedName>
</protein>
<dbReference type="Proteomes" id="UP001642484">
    <property type="component" value="Unassembled WGS sequence"/>
</dbReference>
<dbReference type="PROSITE" id="PS50222">
    <property type="entry name" value="EF_HAND_2"/>
    <property type="match status" value="2"/>
</dbReference>
<dbReference type="CDD" id="cd00051">
    <property type="entry name" value="EFh"/>
    <property type="match status" value="1"/>
</dbReference>
<keyword evidence="4" id="KW-1185">Reference proteome</keyword>
<dbReference type="Pfam" id="PF13202">
    <property type="entry name" value="EF-hand_5"/>
    <property type="match status" value="2"/>
</dbReference>
<reference evidence="3 4" key="1">
    <citation type="submission" date="2024-02" db="EMBL/GenBank/DDBJ databases">
        <authorList>
            <person name="Chen Y."/>
            <person name="Shah S."/>
            <person name="Dougan E. K."/>
            <person name="Thang M."/>
            <person name="Chan C."/>
        </authorList>
    </citation>
    <scope>NUCLEOTIDE SEQUENCE [LARGE SCALE GENOMIC DNA]</scope>
</reference>
<dbReference type="SMART" id="SM00054">
    <property type="entry name" value="EFh"/>
    <property type="match status" value="2"/>
</dbReference>
<evidence type="ECO:0000313" key="3">
    <source>
        <dbReference type="EMBL" id="CAK9015690.1"/>
    </source>
</evidence>
<dbReference type="Gene3D" id="1.10.238.10">
    <property type="entry name" value="EF-hand"/>
    <property type="match status" value="1"/>
</dbReference>
<evidence type="ECO:0000256" key="1">
    <source>
        <dbReference type="ARBA" id="ARBA00022837"/>
    </source>
</evidence>
<dbReference type="InterPro" id="IPR018247">
    <property type="entry name" value="EF_Hand_1_Ca_BS"/>
</dbReference>
<feature type="domain" description="EF-hand" evidence="2">
    <location>
        <begin position="53"/>
        <end position="88"/>
    </location>
</feature>
<name>A0ABP0JML6_9DINO</name>
<feature type="domain" description="EF-hand" evidence="2">
    <location>
        <begin position="94"/>
        <end position="118"/>
    </location>
</feature>
<dbReference type="EMBL" id="CAXAMN010005891">
    <property type="protein sequence ID" value="CAK9015690.1"/>
    <property type="molecule type" value="Genomic_DNA"/>
</dbReference>
<evidence type="ECO:0000259" key="2">
    <source>
        <dbReference type="PROSITE" id="PS50222"/>
    </source>
</evidence>
<dbReference type="Pfam" id="PF12294">
    <property type="entry name" value="DUF3626"/>
    <property type="match status" value="1"/>
</dbReference>